<dbReference type="PANTHER" id="PTHR11669:SF0">
    <property type="entry name" value="PROTEIN STICHEL-LIKE 2"/>
    <property type="match status" value="1"/>
</dbReference>
<dbReference type="InterPro" id="IPR022754">
    <property type="entry name" value="DNA_pol_III_gamma-3"/>
</dbReference>
<feature type="compositionally biased region" description="Low complexity" evidence="12">
    <location>
        <begin position="418"/>
        <end position="431"/>
    </location>
</feature>
<dbReference type="Gene3D" id="3.40.50.300">
    <property type="entry name" value="P-loop containing nucleotide triphosphate hydrolases"/>
    <property type="match status" value="1"/>
</dbReference>
<accession>A0ABP9JIM2</accession>
<dbReference type="SUPFAM" id="SSF48019">
    <property type="entry name" value="post-AAA+ oligomerization domain-like"/>
    <property type="match status" value="1"/>
</dbReference>
<feature type="compositionally biased region" description="Low complexity" evidence="12">
    <location>
        <begin position="824"/>
        <end position="861"/>
    </location>
</feature>
<evidence type="ECO:0000256" key="10">
    <source>
        <dbReference type="ARBA" id="ARBA00022932"/>
    </source>
</evidence>
<keyword evidence="9" id="KW-0067">ATP-binding</keyword>
<dbReference type="Pfam" id="PF12169">
    <property type="entry name" value="DNA_pol3_gamma3"/>
    <property type="match status" value="1"/>
</dbReference>
<dbReference type="RefSeq" id="WP_345508061.1">
    <property type="nucleotide sequence ID" value="NZ_BAABIW010000017.1"/>
</dbReference>
<dbReference type="InterPro" id="IPR027417">
    <property type="entry name" value="P-loop_NTPase"/>
</dbReference>
<dbReference type="CDD" id="cd00009">
    <property type="entry name" value="AAA"/>
    <property type="match status" value="1"/>
</dbReference>
<keyword evidence="8" id="KW-0862">Zinc</keyword>
<feature type="compositionally biased region" description="Low complexity" evidence="12">
    <location>
        <begin position="463"/>
        <end position="482"/>
    </location>
</feature>
<evidence type="ECO:0000256" key="12">
    <source>
        <dbReference type="SAM" id="MobiDB-lite"/>
    </source>
</evidence>
<dbReference type="InterPro" id="IPR050238">
    <property type="entry name" value="DNA_Rep/Repair_Clamp_Loader"/>
</dbReference>
<feature type="compositionally biased region" description="Pro residues" evidence="12">
    <location>
        <begin position="400"/>
        <end position="417"/>
    </location>
</feature>
<feature type="compositionally biased region" description="Low complexity" evidence="12">
    <location>
        <begin position="871"/>
        <end position="889"/>
    </location>
</feature>
<evidence type="ECO:0000313" key="15">
    <source>
        <dbReference type="Proteomes" id="UP001500427"/>
    </source>
</evidence>
<name>A0ABP9JIM2_9MICO</name>
<evidence type="ECO:0000256" key="5">
    <source>
        <dbReference type="ARBA" id="ARBA00022705"/>
    </source>
</evidence>
<feature type="compositionally biased region" description="Low complexity" evidence="12">
    <location>
        <begin position="717"/>
        <end position="727"/>
    </location>
</feature>
<protein>
    <recommendedName>
        <fullName evidence="2">DNA-directed DNA polymerase</fullName>
        <ecNumber evidence="2">2.7.7.7</ecNumber>
    </recommendedName>
</protein>
<dbReference type="EMBL" id="BAABIW010000017">
    <property type="protein sequence ID" value="GAA5030294.1"/>
    <property type="molecule type" value="Genomic_DNA"/>
</dbReference>
<dbReference type="InterPro" id="IPR003593">
    <property type="entry name" value="AAA+_ATPase"/>
</dbReference>
<keyword evidence="3" id="KW-0808">Transferase</keyword>
<evidence type="ECO:0000256" key="9">
    <source>
        <dbReference type="ARBA" id="ARBA00022840"/>
    </source>
</evidence>
<dbReference type="InterPro" id="IPR045085">
    <property type="entry name" value="HLD_clamp_pol_III_gamma_tau"/>
</dbReference>
<dbReference type="Pfam" id="PF22608">
    <property type="entry name" value="DNAX_ATPase_lid"/>
    <property type="match status" value="1"/>
</dbReference>
<evidence type="ECO:0000256" key="1">
    <source>
        <dbReference type="ARBA" id="ARBA00006360"/>
    </source>
</evidence>
<organism evidence="14 15">
    <name type="scientific">Terrabacter aeriphilus</name>
    <dbReference type="NCBI Taxonomy" id="515662"/>
    <lineage>
        <taxon>Bacteria</taxon>
        <taxon>Bacillati</taxon>
        <taxon>Actinomycetota</taxon>
        <taxon>Actinomycetes</taxon>
        <taxon>Micrococcales</taxon>
        <taxon>Intrasporangiaceae</taxon>
        <taxon>Terrabacter</taxon>
    </lineage>
</organism>
<evidence type="ECO:0000256" key="7">
    <source>
        <dbReference type="ARBA" id="ARBA00022741"/>
    </source>
</evidence>
<dbReference type="InterPro" id="IPR012763">
    <property type="entry name" value="DNA_pol_III_sug/sutau_N"/>
</dbReference>
<keyword evidence="4" id="KW-0548">Nucleotidyltransferase</keyword>
<dbReference type="InterPro" id="IPR008921">
    <property type="entry name" value="DNA_pol3_clamp-load_cplx_C"/>
</dbReference>
<dbReference type="NCBIfam" id="TIGR02397">
    <property type="entry name" value="dnaX_nterm"/>
    <property type="match status" value="1"/>
</dbReference>
<reference evidence="15" key="1">
    <citation type="journal article" date="2019" name="Int. J. Syst. Evol. Microbiol.">
        <title>The Global Catalogue of Microorganisms (GCM) 10K type strain sequencing project: providing services to taxonomists for standard genome sequencing and annotation.</title>
        <authorList>
            <consortium name="The Broad Institute Genomics Platform"/>
            <consortium name="The Broad Institute Genome Sequencing Center for Infectious Disease"/>
            <person name="Wu L."/>
            <person name="Ma J."/>
        </authorList>
    </citation>
    <scope>NUCLEOTIDE SEQUENCE [LARGE SCALE GENOMIC DNA]</scope>
    <source>
        <strain evidence="15">JCM 17687</strain>
    </source>
</reference>
<evidence type="ECO:0000256" key="11">
    <source>
        <dbReference type="ARBA" id="ARBA00049244"/>
    </source>
</evidence>
<dbReference type="Proteomes" id="UP001500427">
    <property type="component" value="Unassembled WGS sequence"/>
</dbReference>
<keyword evidence="7" id="KW-0547">Nucleotide-binding</keyword>
<dbReference type="Gene3D" id="1.20.272.10">
    <property type="match status" value="1"/>
</dbReference>
<comment type="similarity">
    <text evidence="1">Belongs to the DnaX/STICHEL family.</text>
</comment>
<keyword evidence="15" id="KW-1185">Reference proteome</keyword>
<dbReference type="EC" id="2.7.7.7" evidence="2"/>
<feature type="region of interest" description="Disordered" evidence="12">
    <location>
        <begin position="389"/>
        <end position="603"/>
    </location>
</feature>
<feature type="compositionally biased region" description="Low complexity" evidence="12">
    <location>
        <begin position="569"/>
        <end position="601"/>
    </location>
</feature>
<dbReference type="PANTHER" id="PTHR11669">
    <property type="entry name" value="REPLICATION FACTOR C / DNA POLYMERASE III GAMMA-TAU SUBUNIT"/>
    <property type="match status" value="1"/>
</dbReference>
<evidence type="ECO:0000256" key="6">
    <source>
        <dbReference type="ARBA" id="ARBA00022723"/>
    </source>
</evidence>
<evidence type="ECO:0000313" key="14">
    <source>
        <dbReference type="EMBL" id="GAA5030294.1"/>
    </source>
</evidence>
<keyword evidence="5" id="KW-0235">DNA replication</keyword>
<evidence type="ECO:0000256" key="8">
    <source>
        <dbReference type="ARBA" id="ARBA00022833"/>
    </source>
</evidence>
<dbReference type="Pfam" id="PF13177">
    <property type="entry name" value="DNA_pol3_delta2"/>
    <property type="match status" value="1"/>
</dbReference>
<dbReference type="SMART" id="SM00382">
    <property type="entry name" value="AAA"/>
    <property type="match status" value="1"/>
</dbReference>
<evidence type="ECO:0000256" key="4">
    <source>
        <dbReference type="ARBA" id="ARBA00022695"/>
    </source>
</evidence>
<dbReference type="NCBIfam" id="NF005846">
    <property type="entry name" value="PRK07764.1-6"/>
    <property type="match status" value="1"/>
</dbReference>
<sequence>MATALYRRYRPESFADVIGQEHVTEPLMQALRTGRVNHAYLFSGPRGCGKTTSARILARCLNCEQGPTPTPCGTCDSCVALARGGSGSVDVIEIDAASHGGVDDARDLRERASYGPAQSRFKIYIIDEAHMVTPQGFNALLKIVEEPPEHVKFVFATTEPEKVIGTIRSRTHHYPFRLVPPAKLTSYMERLLESEHVATQPGVLSFVTRAGGGSVRDSLSVLDQLIAGSGPEGLTYDGAVSLLGFTDEELLDSTVDALAAGDGAATFRQVDKVIESGHDPRRFVEDLLERLRDLIIVAAVPEGVSQVLRGVPEDQLERMRVQQSAFGPGALSRAADIVNTGLTEMTGATAPRLQLELICARILLPAASGEQGYAARLDRLERRLDVGGVPSAARGDVAPAAPPVGMPLSAPPAPPATPAAAPGGPVVSAPARTVADYTPPSSGVTRGDGPALSAGGMGGGGRSSAVPATEGATAPAGPVGPTAPGGSGGPGGPGASGGPGGPGDAGRVDAARAEVGAPPVVAPKESVGGPSAVDEPGVTATHLSGAAPEGEPEASGGPSDARSGAVADAGPDTAPGASTGTATGTSTGTSTGGAPAAPVGGMDTDAIRRAWPNVLGRIFTMRRLTWTFVSQNAQVTAFDGRTLTLGIATVGLTQTFRAGNHADIVRQALIDELGVDAVVDGVHVEAVSQQHPVAPPAGSVPPGPPDPPTKGMPAEDAGQPGPAAASPDGGGARPSWGDAGAGHESGPAGPSGSSGPGVGASGPNASHGPGAGRSSGQSSGPNAGPAVSGRGGSAGPRGATALADAGLSPVAGRSLEDNAGWGSATGPAPDWATAPAPDATTPPAAADATGAPAAAPAPTDEAPTHSAVRGASAVRQSFAAARSRSAGTRPSDDDEPRAPMTDDSAVSDDDEDIEQSGDVGRAVIEKVLGGRVVQELGD</sequence>
<gene>
    <name evidence="14" type="ORF">GCM10023258_27430</name>
</gene>
<feature type="region of interest" description="Disordered" evidence="12">
    <location>
        <begin position="690"/>
        <end position="921"/>
    </location>
</feature>
<keyword evidence="10" id="KW-0239">DNA-directed DNA polymerase</keyword>
<feature type="domain" description="AAA+ ATPase" evidence="13">
    <location>
        <begin position="36"/>
        <end position="180"/>
    </location>
</feature>
<dbReference type="SUPFAM" id="SSF52540">
    <property type="entry name" value="P-loop containing nucleoside triphosphate hydrolases"/>
    <property type="match status" value="1"/>
</dbReference>
<dbReference type="CDD" id="cd18137">
    <property type="entry name" value="HLD_clamp_pol_III_gamma_tau"/>
    <property type="match status" value="1"/>
</dbReference>
<feature type="compositionally biased region" description="Low complexity" evidence="12">
    <location>
        <begin position="742"/>
        <end position="751"/>
    </location>
</feature>
<dbReference type="Gene3D" id="1.10.8.60">
    <property type="match status" value="1"/>
</dbReference>
<feature type="compositionally biased region" description="Gly residues" evidence="12">
    <location>
        <begin position="483"/>
        <end position="504"/>
    </location>
</feature>
<feature type="compositionally biased region" description="Pro residues" evidence="12">
    <location>
        <begin position="693"/>
        <end position="710"/>
    </location>
</feature>
<feature type="compositionally biased region" description="Acidic residues" evidence="12">
    <location>
        <begin position="905"/>
        <end position="915"/>
    </location>
</feature>
<evidence type="ECO:0000256" key="2">
    <source>
        <dbReference type="ARBA" id="ARBA00012417"/>
    </source>
</evidence>
<evidence type="ECO:0000259" key="13">
    <source>
        <dbReference type="SMART" id="SM00382"/>
    </source>
</evidence>
<comment type="caution">
    <text evidence="14">The sequence shown here is derived from an EMBL/GenBank/DDBJ whole genome shotgun (WGS) entry which is preliminary data.</text>
</comment>
<proteinExistence type="inferred from homology"/>
<evidence type="ECO:0000256" key="3">
    <source>
        <dbReference type="ARBA" id="ARBA00022679"/>
    </source>
</evidence>
<comment type="catalytic activity">
    <reaction evidence="11">
        <text>DNA(n) + a 2'-deoxyribonucleoside 5'-triphosphate = DNA(n+1) + diphosphate</text>
        <dbReference type="Rhea" id="RHEA:22508"/>
        <dbReference type="Rhea" id="RHEA-COMP:17339"/>
        <dbReference type="Rhea" id="RHEA-COMP:17340"/>
        <dbReference type="ChEBI" id="CHEBI:33019"/>
        <dbReference type="ChEBI" id="CHEBI:61560"/>
        <dbReference type="ChEBI" id="CHEBI:173112"/>
        <dbReference type="EC" id="2.7.7.7"/>
    </reaction>
</comment>
<keyword evidence="6" id="KW-0479">Metal-binding</keyword>